<keyword evidence="3" id="KW-1185">Reference proteome</keyword>
<organism evidence="2 3">
    <name type="scientific">Zhengella mangrovi</name>
    <dbReference type="NCBI Taxonomy" id="1982044"/>
    <lineage>
        <taxon>Bacteria</taxon>
        <taxon>Pseudomonadati</taxon>
        <taxon>Pseudomonadota</taxon>
        <taxon>Alphaproteobacteria</taxon>
        <taxon>Hyphomicrobiales</taxon>
        <taxon>Notoacmeibacteraceae</taxon>
        <taxon>Zhengella</taxon>
    </lineage>
</organism>
<comment type="caution">
    <text evidence="2">The sequence shown here is derived from an EMBL/GenBank/DDBJ whole genome shotgun (WGS) entry which is preliminary data.</text>
</comment>
<evidence type="ECO:0000313" key="2">
    <source>
        <dbReference type="EMBL" id="PHP65096.1"/>
    </source>
</evidence>
<dbReference type="EMBL" id="PDVP01000019">
    <property type="protein sequence ID" value="PHP65096.1"/>
    <property type="molecule type" value="Genomic_DNA"/>
</dbReference>
<dbReference type="GO" id="GO:0005524">
    <property type="term" value="F:ATP binding"/>
    <property type="evidence" value="ECO:0007669"/>
    <property type="project" value="UniProtKB-KW"/>
</dbReference>
<name>A0A2G1QHV0_9HYPH</name>
<keyword evidence="2" id="KW-0547">Nucleotide-binding</keyword>
<gene>
    <name evidence="2" type="ORF">CSC94_21315</name>
</gene>
<dbReference type="Pfam" id="PF08904">
    <property type="entry name" value="EipB_like"/>
    <property type="match status" value="1"/>
</dbReference>
<evidence type="ECO:0000313" key="3">
    <source>
        <dbReference type="Proteomes" id="UP000221168"/>
    </source>
</evidence>
<protein>
    <submittedName>
        <fullName evidence="2">ATP-binding protein</fullName>
    </submittedName>
</protein>
<sequence length="268" mass="29516">MRVSLIATLLLAASQTPALSTPQLAPHRAVYDLSLIDASDRSGISGVSGRMVYEFNGSPCDGYTVSFRSVTQFQTSENNKLIDQQVATYENPREDLFTFVTKSFVDEKLDKEVKGTAHGSADGVEVELQKPDEGTVRLSQALFPAEHMIDLLERARKGQHFYETSIFDGTEGADKVLTTTVVIGSRKEASGDDEERKAAGSLADQAYWPVSIAYYDDPQPDTDATPIYRIGFKLYDSGISRGFDTDYGDFRLKGKLVNLEMLDAPVCK</sequence>
<reference evidence="2 3" key="1">
    <citation type="submission" date="2017-10" db="EMBL/GenBank/DDBJ databases">
        <title>Sedimentibacterium mangrovi gen. nov., sp. nov., a novel member of family Phyllobacteriacea isolated from mangrove sediment.</title>
        <authorList>
            <person name="Liao H."/>
            <person name="Tian Y."/>
        </authorList>
    </citation>
    <scope>NUCLEOTIDE SEQUENCE [LARGE SCALE GENOMIC DNA]</scope>
    <source>
        <strain evidence="2 3">X9-2-2</strain>
    </source>
</reference>
<dbReference type="Proteomes" id="UP000221168">
    <property type="component" value="Unassembled WGS sequence"/>
</dbReference>
<evidence type="ECO:0000256" key="1">
    <source>
        <dbReference type="SAM" id="SignalP"/>
    </source>
</evidence>
<accession>A0A2G1QHV0</accession>
<keyword evidence="1" id="KW-0732">Signal</keyword>
<dbReference type="InterPro" id="IPR015000">
    <property type="entry name" value="EipB-like"/>
</dbReference>
<dbReference type="OrthoDB" id="9815514at2"/>
<proteinExistence type="predicted"/>
<feature type="chain" id="PRO_5013773708" evidence="1">
    <location>
        <begin position="21"/>
        <end position="268"/>
    </location>
</feature>
<keyword evidence="2" id="KW-0067">ATP-binding</keyword>
<feature type="signal peptide" evidence="1">
    <location>
        <begin position="1"/>
        <end position="20"/>
    </location>
</feature>
<dbReference type="AlphaFoldDB" id="A0A2G1QHV0"/>